<feature type="transmembrane region" description="Helical" evidence="2">
    <location>
        <begin position="324"/>
        <end position="344"/>
    </location>
</feature>
<dbReference type="OrthoDB" id="10066407at2759"/>
<dbReference type="EMBL" id="QCYY01000686">
    <property type="protein sequence ID" value="ROT83436.1"/>
    <property type="molecule type" value="Genomic_DNA"/>
</dbReference>
<sequence length="400" mass="42786">MITMEVLEANKILSAAQECESESVGEGGSAECLLQDTPPAASILTPMTPNMTPSQSQHTASTTDLDKNTPSIDNLLQQEEGGGSIGSIEAISGTVRSRLLPGETHSRASMNNLLETSSNASDSIHRNSAIFVDDAAIHSAGDSRSNSRDQEDLDGISVVEGEIKVVSDSGESGDERTGSKCLGNEIGGTSGCGGSSDGGGSGGQVVFSEELPEGLESYVTLTGTIKRGKKKGHSIDVKVNLSREELEDLEASITQTLGPDKPKPSCSLRYGLHITLLSILCFPFVFLVSGAYSFYLGTLTWYSMLTRVTEARCLPKITLPPLLILLYPFLIIVFTLGLGIYAACVQISISYDSWWCEVSDPEKGFYGWLCSLLHVEECAPYETVVLMTEPLHTKVREGTV</sequence>
<comment type="caution">
    <text evidence="3">The sequence shown here is derived from an EMBL/GenBank/DDBJ whole genome shotgun (WGS) entry which is preliminary data.</text>
</comment>
<gene>
    <name evidence="3" type="ORF">C7M84_023392</name>
</gene>
<evidence type="ECO:0000313" key="3">
    <source>
        <dbReference type="EMBL" id="ROT83436.1"/>
    </source>
</evidence>
<evidence type="ECO:0000256" key="2">
    <source>
        <dbReference type="SAM" id="Phobius"/>
    </source>
</evidence>
<protein>
    <recommendedName>
        <fullName evidence="5">Transmembrane protein 169</fullName>
    </recommendedName>
</protein>
<reference evidence="3 4" key="2">
    <citation type="submission" date="2019-01" db="EMBL/GenBank/DDBJ databases">
        <title>The decoding of complex shrimp genome reveals the adaptation for benthos swimmer, frequently molting mechanism and breeding impact on genome.</title>
        <authorList>
            <person name="Sun Y."/>
            <person name="Gao Y."/>
            <person name="Yu Y."/>
        </authorList>
    </citation>
    <scope>NUCLEOTIDE SEQUENCE [LARGE SCALE GENOMIC DNA]</scope>
    <source>
        <tissue evidence="3">Muscle</tissue>
    </source>
</reference>
<keyword evidence="4" id="KW-1185">Reference proteome</keyword>
<dbReference type="PANTHER" id="PTHR31777:SF0">
    <property type="entry name" value="TRANSMEMBRANE PROTEIN 169"/>
    <property type="match status" value="1"/>
</dbReference>
<dbReference type="InterPro" id="IPR029386">
    <property type="entry name" value="TMEM169"/>
</dbReference>
<keyword evidence="2" id="KW-1133">Transmembrane helix</keyword>
<dbReference type="PANTHER" id="PTHR31777">
    <property type="entry name" value="TRANSMEMBRANE PROTEIN 169"/>
    <property type="match status" value="1"/>
</dbReference>
<feature type="region of interest" description="Disordered" evidence="1">
    <location>
        <begin position="48"/>
        <end position="86"/>
    </location>
</feature>
<accession>A0A3R7MQR9</accession>
<evidence type="ECO:0000256" key="1">
    <source>
        <dbReference type="SAM" id="MobiDB-lite"/>
    </source>
</evidence>
<reference evidence="3 4" key="1">
    <citation type="submission" date="2018-04" db="EMBL/GenBank/DDBJ databases">
        <authorList>
            <person name="Zhang X."/>
            <person name="Yuan J."/>
            <person name="Li F."/>
            <person name="Xiang J."/>
        </authorList>
    </citation>
    <scope>NUCLEOTIDE SEQUENCE [LARGE SCALE GENOMIC DNA]</scope>
    <source>
        <tissue evidence="3">Muscle</tissue>
    </source>
</reference>
<feature type="compositionally biased region" description="Polar residues" evidence="1">
    <location>
        <begin position="48"/>
        <end position="77"/>
    </location>
</feature>
<keyword evidence="2" id="KW-0472">Membrane</keyword>
<dbReference type="Pfam" id="PF15052">
    <property type="entry name" value="TMEM169"/>
    <property type="match status" value="1"/>
</dbReference>
<organism evidence="3 4">
    <name type="scientific">Penaeus vannamei</name>
    <name type="common">Whiteleg shrimp</name>
    <name type="synonym">Litopenaeus vannamei</name>
    <dbReference type="NCBI Taxonomy" id="6689"/>
    <lineage>
        <taxon>Eukaryota</taxon>
        <taxon>Metazoa</taxon>
        <taxon>Ecdysozoa</taxon>
        <taxon>Arthropoda</taxon>
        <taxon>Crustacea</taxon>
        <taxon>Multicrustacea</taxon>
        <taxon>Malacostraca</taxon>
        <taxon>Eumalacostraca</taxon>
        <taxon>Eucarida</taxon>
        <taxon>Decapoda</taxon>
        <taxon>Dendrobranchiata</taxon>
        <taxon>Penaeoidea</taxon>
        <taxon>Penaeidae</taxon>
        <taxon>Penaeus</taxon>
    </lineage>
</organism>
<proteinExistence type="predicted"/>
<feature type="transmembrane region" description="Helical" evidence="2">
    <location>
        <begin position="270"/>
        <end position="295"/>
    </location>
</feature>
<evidence type="ECO:0008006" key="5">
    <source>
        <dbReference type="Google" id="ProtNLM"/>
    </source>
</evidence>
<dbReference type="AlphaFoldDB" id="A0A3R7MQR9"/>
<dbReference type="Proteomes" id="UP000283509">
    <property type="component" value="Unassembled WGS sequence"/>
</dbReference>
<name>A0A3R7MQR9_PENVA</name>
<keyword evidence="2" id="KW-0812">Transmembrane</keyword>
<evidence type="ECO:0000313" key="4">
    <source>
        <dbReference type="Proteomes" id="UP000283509"/>
    </source>
</evidence>